<dbReference type="EMBL" id="CP023747">
    <property type="protein sequence ID" value="QEV38199.1"/>
    <property type="molecule type" value="Genomic_DNA"/>
</dbReference>
<protein>
    <recommendedName>
        <fullName evidence="5">Lipoprotein</fullName>
    </recommendedName>
</protein>
<feature type="compositionally biased region" description="Pro residues" evidence="1">
    <location>
        <begin position="27"/>
        <end position="37"/>
    </location>
</feature>
<dbReference type="KEGG" id="snq:CP978_06280"/>
<reference evidence="3 4" key="1">
    <citation type="submission" date="2017-09" db="EMBL/GenBank/DDBJ databases">
        <title>Streptomyces genome completion.</title>
        <authorList>
            <person name="Lee N."/>
            <person name="Cho B.-K."/>
        </authorList>
    </citation>
    <scope>NUCLEOTIDE SEQUENCE [LARGE SCALE GENOMIC DNA]</scope>
    <source>
        <strain evidence="3 4">ATCC 14899</strain>
    </source>
</reference>
<dbReference type="Proteomes" id="UP000325763">
    <property type="component" value="Chromosome"/>
</dbReference>
<feature type="compositionally biased region" description="Pro residues" evidence="1">
    <location>
        <begin position="91"/>
        <end position="100"/>
    </location>
</feature>
<proteinExistence type="predicted"/>
<evidence type="ECO:0000256" key="2">
    <source>
        <dbReference type="SAM" id="SignalP"/>
    </source>
</evidence>
<evidence type="ECO:0000313" key="3">
    <source>
        <dbReference type="EMBL" id="QEV38199.1"/>
    </source>
</evidence>
<evidence type="ECO:0000313" key="4">
    <source>
        <dbReference type="Proteomes" id="UP000325763"/>
    </source>
</evidence>
<gene>
    <name evidence="3" type="ORF">CP978_06280</name>
</gene>
<dbReference type="AlphaFoldDB" id="A0A5P2W4B9"/>
<feature type="signal peptide" evidence="2">
    <location>
        <begin position="1"/>
        <end position="19"/>
    </location>
</feature>
<evidence type="ECO:0000256" key="1">
    <source>
        <dbReference type="SAM" id="MobiDB-lite"/>
    </source>
</evidence>
<dbReference type="PROSITE" id="PS51257">
    <property type="entry name" value="PROKAR_LIPOPROTEIN"/>
    <property type="match status" value="1"/>
</dbReference>
<feature type="compositionally biased region" description="Basic residues" evidence="1">
    <location>
        <begin position="103"/>
        <end position="118"/>
    </location>
</feature>
<feature type="chain" id="PRO_5039312405" description="Lipoprotein" evidence="2">
    <location>
        <begin position="20"/>
        <end position="165"/>
    </location>
</feature>
<organism evidence="3 4">
    <name type="scientific">Streptomyces nodosus</name>
    <dbReference type="NCBI Taxonomy" id="40318"/>
    <lineage>
        <taxon>Bacteria</taxon>
        <taxon>Bacillati</taxon>
        <taxon>Actinomycetota</taxon>
        <taxon>Actinomycetes</taxon>
        <taxon>Kitasatosporales</taxon>
        <taxon>Streptomycetaceae</taxon>
        <taxon>Streptomyces</taxon>
    </lineage>
</organism>
<name>A0A5P2W4B9_9ACTN</name>
<keyword evidence="2" id="KW-0732">Signal</keyword>
<evidence type="ECO:0008006" key="5">
    <source>
        <dbReference type="Google" id="ProtNLM"/>
    </source>
</evidence>
<sequence>MHRKTTATLLVTMAASALTGCVTVHRPPAPAPPPTAPSAPWAGRPDGSVDPRPVQAPAREALGRVPSAPGLSPSGTAPDRAPRPEHRVIPPVAPPAPASPRSPQHRHSHPHRHPHRPRSGQQAQVPPAVSGPLPRNADVCALGRRYGKWRPDSPESAICDGTYGR</sequence>
<feature type="region of interest" description="Disordered" evidence="1">
    <location>
        <begin position="25"/>
        <end position="165"/>
    </location>
</feature>
<accession>A0A5P2W4B9</accession>